<gene>
    <name evidence="5" type="ORF">H4F90_03130</name>
</gene>
<reference evidence="5 6" key="1">
    <citation type="submission" date="2020-08" db="EMBL/GenBank/DDBJ databases">
        <title>Aquariorum lacteus gen. nov., sp. nov., a new member of the family Comamonadaceae, isolated from freshwater aquarium.</title>
        <authorList>
            <person name="Chun S.-J."/>
        </authorList>
    </citation>
    <scope>NUCLEOTIDE SEQUENCE [LARGE SCALE GENOMIC DNA]</scope>
    <source>
        <strain evidence="5 6">SJAQ100</strain>
    </source>
</reference>
<dbReference type="CDD" id="cd01029">
    <property type="entry name" value="TOPRIM_primases"/>
    <property type="match status" value="1"/>
</dbReference>
<organism evidence="5 6">
    <name type="scientific">Aquariibacter albus</name>
    <dbReference type="NCBI Taxonomy" id="2759899"/>
    <lineage>
        <taxon>Bacteria</taxon>
        <taxon>Pseudomonadati</taxon>
        <taxon>Pseudomonadota</taxon>
        <taxon>Betaproteobacteria</taxon>
        <taxon>Burkholderiales</taxon>
        <taxon>Sphaerotilaceae</taxon>
        <taxon>Aquariibacter</taxon>
    </lineage>
</organism>
<dbReference type="Pfam" id="PF06048">
    <property type="entry name" value="DUF927"/>
    <property type="match status" value="1"/>
</dbReference>
<dbReference type="InterPro" id="IPR006171">
    <property type="entry name" value="TOPRIM_dom"/>
</dbReference>
<feature type="region of interest" description="Disordered" evidence="1">
    <location>
        <begin position="333"/>
        <end position="395"/>
    </location>
</feature>
<sequence length="973" mass="103400">MTPHTPATIEAALFCIPAALPRDEWARVGMALKSELGPEGFELFDRWSAGAEGYRKGDARATWRSIKPGGGVTIGTLFALAKDHGFSFPKDSQAAPKPDPAALAELARKRKADEAAAEAERCQRQAQAAERARALWHRASEAGASPYLARKGVQAHGCRFLPEGVLLVPAVDAAGELVNVQRILPERPAEGPDKLFTKDARKAGTFHLIGAAEGAAWLLVAEGYATAASLHECTGRPVAVAWDAGNLLAAGRALRQRFKAARLAFCCDDDRATAERTGKNPGRAKASEAARACAGLVIAPEGLQGEESDFNDLHCRAGAAAVQAAIEAALQAADTARPRPAPAAPANAAPAARQAPGSGDDTAPAAEEAPAGRQAAARRKAPAAGAASEDPEGDALQAERDLFRVDALGVHRNLPPSGNGDGGGWRRVCDPLQVLARARDAQGAGWSLLLAFDTPDGPGKRWLMPREMLAGDGTQYRAALEHQGFATPVDTARRRWLTEYLASRNPPELVRLVDRTGWHGRAFVLHDETLGGDPGEPILFHGEKPTERTFAQRGALSTWQARIARPCIGNSRLAFSVAVAFAGPLVAWAGGDSGGFHFVGDSSCGKTTALRVAASVWGGPGYMQRWRGTDNGIEGLAAAHSDALLTLDELAQLDPKAAGEAAYMLGNGQGKARASRTGGSRPRLSWRLLFLSAGEVGLADHMAEAGKKARAGQELRLIDLGADAGRGLGLFDHAAEAGSPGELAKALSEACGKCYGSAGRAWLEHLTGRTDTLAAELRERMREFEAETLKAEASGQVERVARRFALVAAAGEMATAAGLTGWPEGEAHRAARAVFDAWLAARPAGTGTSERTAMLRQARHWFATNGEGRFVPWHRADDDRRGQVINRAGWRRAIETDDGLVEVLGLEWYVLPEVFRQEVAKGWEARAMLKLLDELGHIRREKADGFTSRVRVPDAGPTSVIRVRSSLLDESGE</sequence>
<evidence type="ECO:0000313" key="6">
    <source>
        <dbReference type="Proteomes" id="UP000586093"/>
    </source>
</evidence>
<dbReference type="Pfam" id="PF08707">
    <property type="entry name" value="PriCT_2"/>
    <property type="match status" value="1"/>
</dbReference>
<feature type="domain" description="Toprim" evidence="4">
    <location>
        <begin position="218"/>
        <end position="319"/>
    </location>
</feature>
<feature type="domain" description="Primase C-terminal 2" evidence="3">
    <location>
        <begin position="10"/>
        <end position="81"/>
    </location>
</feature>
<dbReference type="RefSeq" id="WP_182661379.1">
    <property type="nucleotide sequence ID" value="NZ_JACIVI010000001.1"/>
</dbReference>
<feature type="compositionally biased region" description="Low complexity" evidence="1">
    <location>
        <begin position="344"/>
        <end position="356"/>
    </location>
</feature>
<protein>
    <submittedName>
        <fullName evidence="5">DUF927 domain-containing protein</fullName>
    </submittedName>
</protein>
<keyword evidence="6" id="KW-1185">Reference proteome</keyword>
<dbReference type="InterPro" id="IPR014819">
    <property type="entry name" value="PriCT_2"/>
</dbReference>
<name>A0A839HPN6_9BURK</name>
<dbReference type="Pfam" id="PF13362">
    <property type="entry name" value="Toprim_3"/>
    <property type="match status" value="1"/>
</dbReference>
<proteinExistence type="predicted"/>
<feature type="compositionally biased region" description="Low complexity" evidence="1">
    <location>
        <begin position="363"/>
        <end position="375"/>
    </location>
</feature>
<evidence type="ECO:0000256" key="1">
    <source>
        <dbReference type="SAM" id="MobiDB-lite"/>
    </source>
</evidence>
<dbReference type="Proteomes" id="UP000586093">
    <property type="component" value="Unassembled WGS sequence"/>
</dbReference>
<dbReference type="GO" id="GO:0016817">
    <property type="term" value="F:hydrolase activity, acting on acid anhydrides"/>
    <property type="evidence" value="ECO:0007669"/>
    <property type="project" value="InterPro"/>
</dbReference>
<evidence type="ECO:0000259" key="4">
    <source>
        <dbReference type="Pfam" id="PF13362"/>
    </source>
</evidence>
<dbReference type="InterPro" id="IPR009270">
    <property type="entry name" value="DUF927"/>
</dbReference>
<dbReference type="EMBL" id="JACIVI010000001">
    <property type="protein sequence ID" value="MBB1160971.1"/>
    <property type="molecule type" value="Genomic_DNA"/>
</dbReference>
<dbReference type="AlphaFoldDB" id="A0A839HPN6"/>
<feature type="domain" description="DUF927" evidence="2">
    <location>
        <begin position="403"/>
        <end position="682"/>
    </location>
</feature>
<dbReference type="InterPro" id="IPR034154">
    <property type="entry name" value="TOPRIM_DnaG/twinkle"/>
</dbReference>
<evidence type="ECO:0000259" key="2">
    <source>
        <dbReference type="Pfam" id="PF06048"/>
    </source>
</evidence>
<evidence type="ECO:0000313" key="5">
    <source>
        <dbReference type="EMBL" id="MBB1160971.1"/>
    </source>
</evidence>
<comment type="caution">
    <text evidence="5">The sequence shown here is derived from an EMBL/GenBank/DDBJ whole genome shotgun (WGS) entry which is preliminary data.</text>
</comment>
<evidence type="ECO:0000259" key="3">
    <source>
        <dbReference type="Pfam" id="PF08707"/>
    </source>
</evidence>
<accession>A0A839HPN6</accession>